<feature type="transmembrane region" description="Helical" evidence="1">
    <location>
        <begin position="12"/>
        <end position="31"/>
    </location>
</feature>
<dbReference type="eggNOG" id="ENOG5033JCX">
    <property type="taxonomic scope" value="Bacteria"/>
</dbReference>
<dbReference type="PATRIC" id="fig|1096930.3.peg.3637"/>
<evidence type="ECO:0000313" key="2">
    <source>
        <dbReference type="EMBL" id="EQB09858.1"/>
    </source>
</evidence>
<dbReference type="AlphaFoldDB" id="T0HCL8"/>
<keyword evidence="1" id="KW-0812">Transmembrane</keyword>
<keyword evidence="3" id="KW-1185">Reference proteome</keyword>
<dbReference type="Proteomes" id="UP000015527">
    <property type="component" value="Unassembled WGS sequence"/>
</dbReference>
<keyword evidence="1" id="KW-0472">Membrane</keyword>
<evidence type="ECO:0000256" key="1">
    <source>
        <dbReference type="SAM" id="Phobius"/>
    </source>
</evidence>
<gene>
    <name evidence="2" type="ORF">L284_18405</name>
</gene>
<organism evidence="2 3">
    <name type="scientific">Novosphingobium lindaniclasticum LE124</name>
    <dbReference type="NCBI Taxonomy" id="1096930"/>
    <lineage>
        <taxon>Bacteria</taxon>
        <taxon>Pseudomonadati</taxon>
        <taxon>Pseudomonadota</taxon>
        <taxon>Alphaproteobacteria</taxon>
        <taxon>Sphingomonadales</taxon>
        <taxon>Sphingomonadaceae</taxon>
        <taxon>Novosphingobium</taxon>
    </lineage>
</organism>
<comment type="caution">
    <text evidence="2">The sequence shown here is derived from an EMBL/GenBank/DDBJ whole genome shotgun (WGS) entry which is preliminary data.</text>
</comment>
<evidence type="ECO:0000313" key="3">
    <source>
        <dbReference type="Proteomes" id="UP000015527"/>
    </source>
</evidence>
<name>T0HCL8_9SPHN</name>
<accession>T0HCL8</accession>
<sequence>MKDAAFQARDLVPAVCLLGPGLLTLFIASIWNGASDDKFLVMTPPGWSQGRTVALVRAMDGTLVRAGNFDNVVFAASPDPAFADRLRQGGAWLAQPAPLAPGCAAPSAKAAL</sequence>
<dbReference type="EMBL" id="ATHL01000126">
    <property type="protein sequence ID" value="EQB09858.1"/>
    <property type="molecule type" value="Genomic_DNA"/>
</dbReference>
<proteinExistence type="predicted"/>
<reference evidence="2 3" key="1">
    <citation type="journal article" date="2013" name="Genome Announc.">
        <title>Genome Sequence of Novosphingobium lindaniclasticum LE124T, Isolated from a Hexachlorocyclohexane Dumpsite.</title>
        <authorList>
            <person name="Saxena A."/>
            <person name="Nayyar N."/>
            <person name="Sangwan N."/>
            <person name="Kumari R."/>
            <person name="Khurana J.P."/>
            <person name="Lal R."/>
        </authorList>
    </citation>
    <scope>NUCLEOTIDE SEQUENCE [LARGE SCALE GENOMIC DNA]</scope>
    <source>
        <strain evidence="2 3">LE124</strain>
    </source>
</reference>
<keyword evidence="1" id="KW-1133">Transmembrane helix</keyword>
<protein>
    <submittedName>
        <fullName evidence="2">Uncharacterized protein</fullName>
    </submittedName>
</protein>